<dbReference type="PANTHER" id="PTHR42783:SF3">
    <property type="entry name" value="GLUTAMATE SYNTHASE [NADPH] SMALL CHAIN-RELATED"/>
    <property type="match status" value="1"/>
</dbReference>
<evidence type="ECO:0000259" key="1">
    <source>
        <dbReference type="SMART" id="SM00928"/>
    </source>
</evidence>
<dbReference type="GO" id="GO:0016491">
    <property type="term" value="F:oxidoreductase activity"/>
    <property type="evidence" value="ECO:0007669"/>
    <property type="project" value="InterPro"/>
</dbReference>
<sequence length="617" mass="66966">MSRLKIATPNKAQLTVERLYKDLERRIIASPPGLCPVDLQLSFLKMCHAQTCGKCVPCRVGLGQLQNLMVDVLAGKATLKTLDLIRDTASDIVDSADCAIGYEAAHMVLAGLEGFREDYVYHIEHGGKCSCQITQPVPCVALCPAGVDIPGYIALVREERYADAVKLIRKDNPFPTACALICEHPCEARCRRNMIDSAINIRGLKRMAVDNARANTVPVPEKAESTGKKVAIIGGGPGGLSAAYYLELMGHHAVVFEEKNKLGGMLRYGIPNYRFPRERLQEDIGTILSTGVEVKLNTKVGNGEGEISYNRLHEEYDAVYIAIGAHTDKKIGIEGEDAHGVMSAVEMLRRIGDDDMPDFRDKTVVVVGGGNVAMDCTRSAIRLGAKKVGIAYRRRQTDMTALPEEVEGAIAEGAELYSLNAPHRIEADENGNVTALWVEPQIIGPIDAWGRARPIQADVPLLRIPCDIVVVAIGQGIETRHFEEAGISVKRGTITAMSDSEVKDVHGVFAGGDCVTGPATVIRAIAAGKVAAANIDEYLGYHHVVPCDVEIPPVSYEDKEPCGRIQPGEKEAGERRKNFDAFECGMTRQEACQEAGRCLRCDKYGYGSLKGGRAAIW</sequence>
<dbReference type="PRINTS" id="PR00368">
    <property type="entry name" value="FADPNR"/>
</dbReference>
<organism evidence="2 3">
    <name type="scientific">Simiaoa sunii</name>
    <dbReference type="NCBI Taxonomy" id="2763672"/>
    <lineage>
        <taxon>Bacteria</taxon>
        <taxon>Bacillati</taxon>
        <taxon>Bacillota</taxon>
        <taxon>Clostridia</taxon>
        <taxon>Lachnospirales</taxon>
        <taxon>Lachnospiraceae</taxon>
        <taxon>Simiaoa</taxon>
    </lineage>
</organism>
<dbReference type="Pfam" id="PF07992">
    <property type="entry name" value="Pyr_redox_2"/>
    <property type="match status" value="1"/>
</dbReference>
<dbReference type="Pfam" id="PF10589">
    <property type="entry name" value="NADH_4Fe-4S"/>
    <property type="match status" value="1"/>
</dbReference>
<protein>
    <submittedName>
        <fullName evidence="2">FAD-dependent oxidoreductase</fullName>
    </submittedName>
</protein>
<dbReference type="InterPro" id="IPR028261">
    <property type="entry name" value="DPD_II"/>
</dbReference>
<dbReference type="InterPro" id="IPR019575">
    <property type="entry name" value="Nuop51_4Fe4S-bd"/>
</dbReference>
<dbReference type="PANTHER" id="PTHR42783">
    <property type="entry name" value="GLUTAMATE SYNTHASE [NADPH] SMALL CHAIN"/>
    <property type="match status" value="1"/>
</dbReference>
<dbReference type="InterPro" id="IPR023753">
    <property type="entry name" value="FAD/NAD-binding_dom"/>
</dbReference>
<dbReference type="EMBL" id="CP060633">
    <property type="protein sequence ID" value="QNM04206.1"/>
    <property type="molecule type" value="Genomic_DNA"/>
</dbReference>
<dbReference type="InterPro" id="IPR036188">
    <property type="entry name" value="FAD/NAD-bd_sf"/>
</dbReference>
<dbReference type="RefSeq" id="WP_118692990.1">
    <property type="nucleotide sequence ID" value="NZ_CP060633.1"/>
</dbReference>
<dbReference type="AlphaFoldDB" id="A0A7G9G074"/>
<keyword evidence="3" id="KW-1185">Reference proteome</keyword>
<dbReference type="InterPro" id="IPR037207">
    <property type="entry name" value="Nuop51_4Fe4S-bd_sf"/>
</dbReference>
<name>A0A7G9G074_9FIRM</name>
<proteinExistence type="predicted"/>
<dbReference type="SUPFAM" id="SSF46548">
    <property type="entry name" value="alpha-helical ferredoxin"/>
    <property type="match status" value="1"/>
</dbReference>
<evidence type="ECO:0000313" key="3">
    <source>
        <dbReference type="Proteomes" id="UP000515981"/>
    </source>
</evidence>
<dbReference type="PRINTS" id="PR00469">
    <property type="entry name" value="PNDRDTASEII"/>
</dbReference>
<dbReference type="InterPro" id="IPR009051">
    <property type="entry name" value="Helical_ferredxn"/>
</dbReference>
<dbReference type="NCBIfam" id="NF009410">
    <property type="entry name" value="PRK12771.1"/>
    <property type="match status" value="1"/>
</dbReference>
<dbReference type="Proteomes" id="UP000515981">
    <property type="component" value="Chromosome"/>
</dbReference>
<dbReference type="Pfam" id="PF14691">
    <property type="entry name" value="Fer4_20"/>
    <property type="match status" value="1"/>
</dbReference>
<dbReference type="SUPFAM" id="SSF51971">
    <property type="entry name" value="Nucleotide-binding domain"/>
    <property type="match status" value="2"/>
</dbReference>
<dbReference type="Gene3D" id="1.10.1060.10">
    <property type="entry name" value="Alpha-helical ferredoxin"/>
    <property type="match status" value="1"/>
</dbReference>
<feature type="domain" description="NADH-ubiquinone oxidoreductase 51kDa subunit iron-sulphur binding" evidence="1">
    <location>
        <begin position="37"/>
        <end position="82"/>
    </location>
</feature>
<gene>
    <name evidence="2" type="ORF">H9Q77_10985</name>
</gene>
<dbReference type="SMART" id="SM00928">
    <property type="entry name" value="NADH_4Fe-4S"/>
    <property type="match status" value="1"/>
</dbReference>
<dbReference type="Gene3D" id="3.50.50.60">
    <property type="entry name" value="FAD/NAD(P)-binding domain"/>
    <property type="match status" value="2"/>
</dbReference>
<accession>A0A7G9G074</accession>
<dbReference type="KEGG" id="ssun:H9Q77_10985"/>
<dbReference type="SUPFAM" id="SSF140490">
    <property type="entry name" value="Nqo1C-terminal domain-like"/>
    <property type="match status" value="1"/>
</dbReference>
<reference evidence="2 3" key="1">
    <citation type="submission" date="2020-08" db="EMBL/GenBank/DDBJ databases">
        <authorList>
            <person name="Liu C."/>
            <person name="Sun Q."/>
        </authorList>
    </citation>
    <scope>NUCLEOTIDE SEQUENCE [LARGE SCALE GENOMIC DNA]</scope>
    <source>
        <strain evidence="2 3">NSJ-8</strain>
    </source>
</reference>
<evidence type="ECO:0000313" key="2">
    <source>
        <dbReference type="EMBL" id="QNM04206.1"/>
    </source>
</evidence>
<dbReference type="GO" id="GO:0051539">
    <property type="term" value="F:4 iron, 4 sulfur cluster binding"/>
    <property type="evidence" value="ECO:0007669"/>
    <property type="project" value="InterPro"/>
</dbReference>